<keyword evidence="4" id="KW-1185">Reference proteome</keyword>
<protein>
    <submittedName>
        <fullName evidence="3">Insertion element IS2 transposase InsD</fullName>
    </submittedName>
</protein>
<dbReference type="PANTHER" id="PTHR46889">
    <property type="entry name" value="TRANSPOSASE INSF FOR INSERTION SEQUENCE IS3B-RELATED"/>
    <property type="match status" value="1"/>
</dbReference>
<reference evidence="3 4" key="1">
    <citation type="journal article" date="2014" name="Genome Announc.">
        <title>Draft Genome Sequence of Cytophaga fermentans JCM 21142T, a Facultative Anaerobe Isolated from Marine Mud.</title>
        <authorList>
            <person name="Starns D."/>
            <person name="Oshima K."/>
            <person name="Suda W."/>
            <person name="Iino T."/>
            <person name="Yuki M."/>
            <person name="Inoue J."/>
            <person name="Kitamura K."/>
            <person name="Iida T."/>
            <person name="Darby A."/>
            <person name="Hattori M."/>
            <person name="Ohkuma M."/>
        </authorList>
    </citation>
    <scope>NUCLEOTIDE SEQUENCE [LARGE SCALE GENOMIC DNA]</scope>
    <source>
        <strain evidence="3 4">JCM 21142</strain>
    </source>
</reference>
<accession>W7YMX5</accession>
<evidence type="ECO:0000256" key="1">
    <source>
        <dbReference type="SAM" id="MobiDB-lite"/>
    </source>
</evidence>
<proteinExistence type="predicted"/>
<dbReference type="GO" id="GO:0003676">
    <property type="term" value="F:nucleic acid binding"/>
    <property type="evidence" value="ECO:0007669"/>
    <property type="project" value="InterPro"/>
</dbReference>
<dbReference type="Gene3D" id="3.30.420.10">
    <property type="entry name" value="Ribonuclease H-like superfamily/Ribonuclease H"/>
    <property type="match status" value="1"/>
</dbReference>
<dbReference type="PROSITE" id="PS50994">
    <property type="entry name" value="INTEGRASE"/>
    <property type="match status" value="1"/>
</dbReference>
<dbReference type="PANTHER" id="PTHR46889:SF4">
    <property type="entry name" value="TRANSPOSASE INSO FOR INSERTION SEQUENCE ELEMENT IS911B-RELATED"/>
    <property type="match status" value="1"/>
</dbReference>
<dbReference type="GO" id="GO:0015074">
    <property type="term" value="P:DNA integration"/>
    <property type="evidence" value="ECO:0007669"/>
    <property type="project" value="InterPro"/>
</dbReference>
<name>W7YMX5_9BACT</name>
<gene>
    <name evidence="3" type="ORF">JCM21142_134793</name>
</gene>
<feature type="region of interest" description="Disordered" evidence="1">
    <location>
        <begin position="62"/>
        <end position="84"/>
    </location>
</feature>
<dbReference type="Pfam" id="PF13683">
    <property type="entry name" value="rve_3"/>
    <property type="match status" value="1"/>
</dbReference>
<evidence type="ECO:0000313" key="3">
    <source>
        <dbReference type="EMBL" id="GAF06026.1"/>
    </source>
</evidence>
<dbReference type="InterPro" id="IPR036397">
    <property type="entry name" value="RNaseH_sf"/>
</dbReference>
<dbReference type="InterPro" id="IPR012337">
    <property type="entry name" value="RNaseH-like_sf"/>
</dbReference>
<dbReference type="SUPFAM" id="SSF53098">
    <property type="entry name" value="Ribonuclease H-like"/>
    <property type="match status" value="1"/>
</dbReference>
<organism evidence="3 4">
    <name type="scientific">Saccharicrinis fermentans DSM 9555 = JCM 21142</name>
    <dbReference type="NCBI Taxonomy" id="869213"/>
    <lineage>
        <taxon>Bacteria</taxon>
        <taxon>Pseudomonadati</taxon>
        <taxon>Bacteroidota</taxon>
        <taxon>Bacteroidia</taxon>
        <taxon>Marinilabiliales</taxon>
        <taxon>Marinilabiliaceae</taxon>
        <taxon>Saccharicrinis</taxon>
    </lineage>
</organism>
<dbReference type="Proteomes" id="UP000019402">
    <property type="component" value="Unassembled WGS sequence"/>
</dbReference>
<dbReference type="InterPro" id="IPR001584">
    <property type="entry name" value="Integrase_cat-core"/>
</dbReference>
<evidence type="ECO:0000313" key="4">
    <source>
        <dbReference type="Proteomes" id="UP000019402"/>
    </source>
</evidence>
<dbReference type="EMBL" id="BAMD01000231">
    <property type="protein sequence ID" value="GAF06026.1"/>
    <property type="molecule type" value="Genomic_DNA"/>
</dbReference>
<evidence type="ECO:0000259" key="2">
    <source>
        <dbReference type="PROSITE" id="PS50994"/>
    </source>
</evidence>
<dbReference type="AlphaFoldDB" id="W7YMX5"/>
<dbReference type="STRING" id="869213.GCA_000517085_00750"/>
<dbReference type="eggNOG" id="COG2801">
    <property type="taxonomic scope" value="Bacteria"/>
</dbReference>
<feature type="compositionally biased region" description="Basic residues" evidence="1">
    <location>
        <begin position="72"/>
        <end position="82"/>
    </location>
</feature>
<dbReference type="InterPro" id="IPR050900">
    <property type="entry name" value="Transposase_IS3/IS150/IS904"/>
</dbReference>
<sequence>MAKTGKRGRKPLHSDETVLHEIKVEIQNSVFKSEGYFKVKKRMQRRPNNAIRAGKERVNKLMRENDLLSPNRRSRSTKKNDHKGRIITDKPNIMWATDGKKFWINGSGWHWFFGVIDHFNDEILAWHIAKIGNRFAAMEPVRSAIRKQFGSVNRDVCRGMELQLRSDHGSQYDSADFMNEMKFLGLGMSKAYVRSPECNGIIERFHRTLEEELLQIKPFNSIEEAQREIAEFIDNYNTHWILHRLNHYSPMEYKRMYIEALKNAQSDTSGNIEPEGQFVLLLSGSIPRKKDQTQKISKGVKLAEISLS</sequence>
<comment type="caution">
    <text evidence="3">The sequence shown here is derived from an EMBL/GenBank/DDBJ whole genome shotgun (WGS) entry which is preliminary data.</text>
</comment>
<feature type="domain" description="Integrase catalytic" evidence="2">
    <location>
        <begin position="87"/>
        <end position="258"/>
    </location>
</feature>